<evidence type="ECO:0000259" key="2">
    <source>
        <dbReference type="Pfam" id="PF13460"/>
    </source>
</evidence>
<evidence type="ECO:0000313" key="4">
    <source>
        <dbReference type="Proteomes" id="UP000766336"/>
    </source>
</evidence>
<feature type="domain" description="NAD(P)-binding" evidence="2">
    <location>
        <begin position="13"/>
        <end position="159"/>
    </location>
</feature>
<accession>A0ABS5QCR1</accession>
<dbReference type="Gene3D" id="3.40.50.720">
    <property type="entry name" value="NAD(P)-binding Rossmann-like Domain"/>
    <property type="match status" value="1"/>
</dbReference>
<evidence type="ECO:0000256" key="1">
    <source>
        <dbReference type="SAM" id="Phobius"/>
    </source>
</evidence>
<feature type="transmembrane region" description="Helical" evidence="1">
    <location>
        <begin position="422"/>
        <end position="440"/>
    </location>
</feature>
<keyword evidence="1" id="KW-1133">Transmembrane helix</keyword>
<dbReference type="SUPFAM" id="SSF51735">
    <property type="entry name" value="NAD(P)-binding Rossmann-fold domains"/>
    <property type="match status" value="1"/>
</dbReference>
<dbReference type="Proteomes" id="UP000766336">
    <property type="component" value="Unassembled WGS sequence"/>
</dbReference>
<gene>
    <name evidence="3" type="ORF">KHU32_08945</name>
</gene>
<dbReference type="RefSeq" id="WP_213669765.1">
    <property type="nucleotide sequence ID" value="NZ_JAHCDA010000002.1"/>
</dbReference>
<sequence>MSEAPWPVVAVLGAGGLIGQEVAARLLEAGLLVVPVARRLSAAQQAAWSDKAVVTPIVDLDTAALADLLRERRVGIVVNALGLLQDSGAERADEVHRAFVGRLLEAVAAQADPPLLVHLSIPGREAEDGTEFSRTKRAADRLIQAASIPYAILRPGFVVAPAAYGGSALIRALAALPLDLPRRESGRPFAATDVGDIARTVRVLAERRREGERHRAAVWDVMERKPGTVGSVVAAFRRRFGGPRPRLRLPGWLMTLGAGAGDWASCLGWRPPIRSTALREMSRGVEGDPGSWIEATGIEPASLDQALARLPATVQERWFGRLYLAKALILGTLAAFWCVSGLVALLWAFRPAMAILTEHGFPETLAFWTTLVTALADIAVGVAIAVRRTSRLGLLAGLVVSLGYWIGATFVAPGLWLDPLGPLVKTGPAMVLMLVALALSDDR</sequence>
<dbReference type="PANTHER" id="PTHR12126:SF11">
    <property type="entry name" value="NADH DEHYDROGENASE [UBIQUINONE] 1 ALPHA SUBCOMPLEX SUBUNIT 9, MITOCHONDRIAL"/>
    <property type="match status" value="1"/>
</dbReference>
<dbReference type="Pfam" id="PF13460">
    <property type="entry name" value="NAD_binding_10"/>
    <property type="match status" value="1"/>
</dbReference>
<dbReference type="InterPro" id="IPR051207">
    <property type="entry name" value="ComplexI_NDUFA9_subunit"/>
</dbReference>
<dbReference type="InterPro" id="IPR025695">
    <property type="entry name" value="DoxX-like"/>
</dbReference>
<keyword evidence="1" id="KW-0472">Membrane</keyword>
<name>A0ABS5QCR1_9PROT</name>
<proteinExistence type="predicted"/>
<dbReference type="Pfam" id="PF13781">
    <property type="entry name" value="DoxX_3"/>
    <property type="match status" value="1"/>
</dbReference>
<dbReference type="InterPro" id="IPR036291">
    <property type="entry name" value="NAD(P)-bd_dom_sf"/>
</dbReference>
<dbReference type="EMBL" id="JAHCDA010000002">
    <property type="protein sequence ID" value="MBS7811061.1"/>
    <property type="molecule type" value="Genomic_DNA"/>
</dbReference>
<feature type="transmembrane region" description="Helical" evidence="1">
    <location>
        <begin position="393"/>
        <end position="416"/>
    </location>
</feature>
<organism evidence="3 4">
    <name type="scientific">Roseococcus pinisoli</name>
    <dbReference type="NCBI Taxonomy" id="2835040"/>
    <lineage>
        <taxon>Bacteria</taxon>
        <taxon>Pseudomonadati</taxon>
        <taxon>Pseudomonadota</taxon>
        <taxon>Alphaproteobacteria</taxon>
        <taxon>Acetobacterales</taxon>
        <taxon>Roseomonadaceae</taxon>
        <taxon>Roseococcus</taxon>
    </lineage>
</organism>
<dbReference type="InterPro" id="IPR016040">
    <property type="entry name" value="NAD(P)-bd_dom"/>
</dbReference>
<protein>
    <submittedName>
        <fullName evidence="3">SDR family oxidoreductase</fullName>
    </submittedName>
</protein>
<keyword evidence="1" id="KW-0812">Transmembrane</keyword>
<comment type="caution">
    <text evidence="3">The sequence shown here is derived from an EMBL/GenBank/DDBJ whole genome shotgun (WGS) entry which is preliminary data.</text>
</comment>
<evidence type="ECO:0000313" key="3">
    <source>
        <dbReference type="EMBL" id="MBS7811061.1"/>
    </source>
</evidence>
<feature type="transmembrane region" description="Helical" evidence="1">
    <location>
        <begin position="327"/>
        <end position="349"/>
    </location>
</feature>
<feature type="transmembrane region" description="Helical" evidence="1">
    <location>
        <begin position="365"/>
        <end position="386"/>
    </location>
</feature>
<dbReference type="PANTHER" id="PTHR12126">
    <property type="entry name" value="NADH-UBIQUINONE OXIDOREDUCTASE 39 KDA SUBUNIT-RELATED"/>
    <property type="match status" value="1"/>
</dbReference>
<keyword evidence="4" id="KW-1185">Reference proteome</keyword>
<reference evidence="3 4" key="1">
    <citation type="submission" date="2021-05" db="EMBL/GenBank/DDBJ databases">
        <title>Roseococcus sp. XZZS9, whole genome shotgun sequencing project.</title>
        <authorList>
            <person name="Zhao G."/>
            <person name="Shen L."/>
        </authorList>
    </citation>
    <scope>NUCLEOTIDE SEQUENCE [LARGE SCALE GENOMIC DNA]</scope>
    <source>
        <strain evidence="3 4">XZZS9</strain>
    </source>
</reference>